<dbReference type="AlphaFoldDB" id="W6XIB4"/>
<dbReference type="KEGG" id="bze:COCCADRAFT_10395"/>
<dbReference type="EMBL" id="KI965108">
    <property type="protein sequence ID" value="EUC26822.1"/>
    <property type="molecule type" value="Genomic_DNA"/>
</dbReference>
<name>W6XIB4_COCC2</name>
<evidence type="ECO:0000313" key="1">
    <source>
        <dbReference type="EMBL" id="EUC26822.1"/>
    </source>
</evidence>
<dbReference type="RefSeq" id="XP_007718872.1">
    <property type="nucleotide sequence ID" value="XM_007720682.1"/>
</dbReference>
<keyword evidence="2" id="KW-1185">Reference proteome</keyword>
<accession>W6XIB4</accession>
<sequence length="169" mass="19177">MMYLTNQFGDIRSDMVTGIHWEKARDVCLSDAIEKPTLSELRSLPSLPNVTVDEDYEEYRGQFFFANPARTLQIVYNTNNGMIVGTLANGDEVWAHVFVPFGDRVVCDRAHRAFVLFQAKNRQGALVRCLSSLEEIEWDGYIAGECEGIIARWCFVYDALVAELKADVE</sequence>
<dbReference type="GeneID" id="19142879"/>
<dbReference type="HOGENOM" id="CLU_1578249_0_0_1"/>
<protein>
    <submittedName>
        <fullName evidence="1">Uncharacterized protein</fullName>
    </submittedName>
</protein>
<gene>
    <name evidence="1" type="ORF">COCCADRAFT_10395</name>
</gene>
<evidence type="ECO:0000313" key="2">
    <source>
        <dbReference type="Proteomes" id="UP000053841"/>
    </source>
</evidence>
<dbReference type="Proteomes" id="UP000053841">
    <property type="component" value="Unassembled WGS sequence"/>
</dbReference>
<proteinExistence type="predicted"/>
<reference evidence="1 2" key="1">
    <citation type="journal article" date="2013" name="PLoS Genet.">
        <title>Comparative genome structure, secondary metabolite, and effector coding capacity across Cochliobolus pathogens.</title>
        <authorList>
            <person name="Condon B.J."/>
            <person name="Leng Y."/>
            <person name="Wu D."/>
            <person name="Bushley K.E."/>
            <person name="Ohm R.A."/>
            <person name="Otillar R."/>
            <person name="Martin J."/>
            <person name="Schackwitz W."/>
            <person name="Grimwood J."/>
            <person name="MohdZainudin N."/>
            <person name="Xue C."/>
            <person name="Wang R."/>
            <person name="Manning V.A."/>
            <person name="Dhillon B."/>
            <person name="Tu Z.J."/>
            <person name="Steffenson B.J."/>
            <person name="Salamov A."/>
            <person name="Sun H."/>
            <person name="Lowry S."/>
            <person name="LaButti K."/>
            <person name="Han J."/>
            <person name="Copeland A."/>
            <person name="Lindquist E."/>
            <person name="Barry K."/>
            <person name="Schmutz J."/>
            <person name="Baker S.E."/>
            <person name="Ciuffetti L.M."/>
            <person name="Grigoriev I.V."/>
            <person name="Zhong S."/>
            <person name="Turgeon B.G."/>
        </authorList>
    </citation>
    <scope>NUCLEOTIDE SEQUENCE [LARGE SCALE GENOMIC DNA]</scope>
    <source>
        <strain evidence="1 2">26-R-13</strain>
    </source>
</reference>
<organism evidence="1 2">
    <name type="scientific">Cochliobolus carbonum (strain 26-R-13)</name>
    <name type="common">Maize leaf spot fungus</name>
    <name type="synonym">Bipolaris zeicola</name>
    <dbReference type="NCBI Taxonomy" id="930089"/>
    <lineage>
        <taxon>Eukaryota</taxon>
        <taxon>Fungi</taxon>
        <taxon>Dikarya</taxon>
        <taxon>Ascomycota</taxon>
        <taxon>Pezizomycotina</taxon>
        <taxon>Dothideomycetes</taxon>
        <taxon>Pleosporomycetidae</taxon>
        <taxon>Pleosporales</taxon>
        <taxon>Pleosporineae</taxon>
        <taxon>Pleosporaceae</taxon>
        <taxon>Bipolaris</taxon>
    </lineage>
</organism>